<dbReference type="EMBL" id="JYDT01000043">
    <property type="protein sequence ID" value="KRY88354.1"/>
    <property type="molecule type" value="Genomic_DNA"/>
</dbReference>
<evidence type="ECO:0000256" key="1">
    <source>
        <dbReference type="SAM" id="MobiDB-lite"/>
    </source>
</evidence>
<evidence type="ECO:0000313" key="2">
    <source>
        <dbReference type="EMBL" id="KRY88354.1"/>
    </source>
</evidence>
<feature type="compositionally biased region" description="Basic residues" evidence="1">
    <location>
        <begin position="25"/>
        <end position="37"/>
    </location>
</feature>
<dbReference type="Proteomes" id="UP000054995">
    <property type="component" value="Unassembled WGS sequence"/>
</dbReference>
<keyword evidence="3" id="KW-1185">Reference proteome</keyword>
<sequence length="63" mass="7401">MHKEVFNAMNAAHEKIGPGGEKTFQKNKKRRINGQTSHRKRAICFSRFVKNAIRRERESFQKA</sequence>
<comment type="caution">
    <text evidence="2">The sequence shown here is derived from an EMBL/GenBank/DDBJ whole genome shotgun (WGS) entry which is preliminary data.</text>
</comment>
<feature type="region of interest" description="Disordered" evidence="1">
    <location>
        <begin position="1"/>
        <end position="37"/>
    </location>
</feature>
<reference evidence="2 3" key="1">
    <citation type="submission" date="2015-01" db="EMBL/GenBank/DDBJ databases">
        <title>Evolution of Trichinella species and genotypes.</title>
        <authorList>
            <person name="Korhonen P.K."/>
            <person name="Edoardo P."/>
            <person name="Giuseppe L.R."/>
            <person name="Gasser R.B."/>
        </authorList>
    </citation>
    <scope>NUCLEOTIDE SEQUENCE [LARGE SCALE GENOMIC DNA]</scope>
    <source>
        <strain evidence="2">ISS470</strain>
    </source>
</reference>
<organism evidence="2 3">
    <name type="scientific">Trichinella pseudospiralis</name>
    <name type="common">Parasitic roundworm</name>
    <dbReference type="NCBI Taxonomy" id="6337"/>
    <lineage>
        <taxon>Eukaryota</taxon>
        <taxon>Metazoa</taxon>
        <taxon>Ecdysozoa</taxon>
        <taxon>Nematoda</taxon>
        <taxon>Enoplea</taxon>
        <taxon>Dorylaimia</taxon>
        <taxon>Trichinellida</taxon>
        <taxon>Trichinellidae</taxon>
        <taxon>Trichinella</taxon>
    </lineage>
</organism>
<proteinExistence type="predicted"/>
<name>A0A0V1FQU4_TRIPS</name>
<accession>A0A0V1FQU4</accession>
<gene>
    <name evidence="2" type="ORF">T4D_4901</name>
</gene>
<dbReference type="AlphaFoldDB" id="A0A0V1FQU4"/>
<protein>
    <submittedName>
        <fullName evidence="2">Uncharacterized protein</fullName>
    </submittedName>
</protein>
<evidence type="ECO:0000313" key="3">
    <source>
        <dbReference type="Proteomes" id="UP000054995"/>
    </source>
</evidence>